<name>A0A415G2N8_9FIRM</name>
<comment type="caution">
    <text evidence="2">The sequence shown here is derived from an EMBL/GenBank/DDBJ whole genome shotgun (WGS) entry which is preliminary data.</text>
</comment>
<gene>
    <name evidence="2" type="ORF">DW068_17020</name>
</gene>
<feature type="transmembrane region" description="Helical" evidence="1">
    <location>
        <begin position="27"/>
        <end position="48"/>
    </location>
</feature>
<organism evidence="2 3">
    <name type="scientific">Anaerobutyricum hallii</name>
    <dbReference type="NCBI Taxonomy" id="39488"/>
    <lineage>
        <taxon>Bacteria</taxon>
        <taxon>Bacillati</taxon>
        <taxon>Bacillota</taxon>
        <taxon>Clostridia</taxon>
        <taxon>Lachnospirales</taxon>
        <taxon>Lachnospiraceae</taxon>
        <taxon>Anaerobutyricum</taxon>
    </lineage>
</organism>
<evidence type="ECO:0000256" key="1">
    <source>
        <dbReference type="SAM" id="Phobius"/>
    </source>
</evidence>
<dbReference type="Proteomes" id="UP000283497">
    <property type="component" value="Unassembled WGS sequence"/>
</dbReference>
<evidence type="ECO:0000313" key="3">
    <source>
        <dbReference type="Proteomes" id="UP000283497"/>
    </source>
</evidence>
<accession>A0A415G2N8</accession>
<dbReference type="EMBL" id="QRNJ01000123">
    <property type="protein sequence ID" value="RHK32033.1"/>
    <property type="molecule type" value="Genomic_DNA"/>
</dbReference>
<dbReference type="AlphaFoldDB" id="A0A415G2N8"/>
<feature type="transmembrane region" description="Helical" evidence="1">
    <location>
        <begin position="76"/>
        <end position="93"/>
    </location>
</feature>
<keyword evidence="1" id="KW-0812">Transmembrane</keyword>
<sequence>MAIMVIIISHLEFIGEYEKIGLFYKTYIHNATLGVDYFFMLSGFGMMLSYQKKSNSPMINGVKDCIMFAKKHVKKIYILYLISMASTIPYYIYMNITAWGGGTSKTHY</sequence>
<reference evidence="2 3" key="1">
    <citation type="submission" date="2018-08" db="EMBL/GenBank/DDBJ databases">
        <title>A genome reference for cultivated species of the human gut microbiota.</title>
        <authorList>
            <person name="Zou Y."/>
            <person name="Xue W."/>
            <person name="Luo G."/>
        </authorList>
    </citation>
    <scope>NUCLEOTIDE SEQUENCE [LARGE SCALE GENOMIC DNA]</scope>
    <source>
        <strain evidence="2 3">AF45-14BH</strain>
    </source>
</reference>
<proteinExistence type="predicted"/>
<keyword evidence="1" id="KW-0472">Membrane</keyword>
<protein>
    <submittedName>
        <fullName evidence="2">Uncharacterized protein</fullName>
    </submittedName>
</protein>
<keyword evidence="1" id="KW-1133">Transmembrane helix</keyword>
<evidence type="ECO:0000313" key="2">
    <source>
        <dbReference type="EMBL" id="RHK32033.1"/>
    </source>
</evidence>